<gene>
    <name evidence="1" type="ORF">BINO364_LOCUS9450</name>
</gene>
<feature type="non-terminal residue" evidence="1">
    <location>
        <position position="126"/>
    </location>
</feature>
<protein>
    <submittedName>
        <fullName evidence="1">Uncharacterized protein</fullName>
    </submittedName>
</protein>
<evidence type="ECO:0000313" key="1">
    <source>
        <dbReference type="EMBL" id="CAH0723641.1"/>
    </source>
</evidence>
<accession>A0A8J9YDE2</accession>
<organism evidence="1 2">
    <name type="scientific">Brenthis ino</name>
    <name type="common">lesser marbled fritillary</name>
    <dbReference type="NCBI Taxonomy" id="405034"/>
    <lineage>
        <taxon>Eukaryota</taxon>
        <taxon>Metazoa</taxon>
        <taxon>Ecdysozoa</taxon>
        <taxon>Arthropoda</taxon>
        <taxon>Hexapoda</taxon>
        <taxon>Insecta</taxon>
        <taxon>Pterygota</taxon>
        <taxon>Neoptera</taxon>
        <taxon>Endopterygota</taxon>
        <taxon>Lepidoptera</taxon>
        <taxon>Glossata</taxon>
        <taxon>Ditrysia</taxon>
        <taxon>Papilionoidea</taxon>
        <taxon>Nymphalidae</taxon>
        <taxon>Heliconiinae</taxon>
        <taxon>Argynnini</taxon>
        <taxon>Brenthis</taxon>
    </lineage>
</organism>
<name>A0A8J9YDE2_9NEOP</name>
<keyword evidence="2" id="KW-1185">Reference proteome</keyword>
<sequence length="126" mass="12849">MAWMGAARLGLEPKSVADTVGGNAWSHKRMMGAGLGTVVAGPHSAEGVVAAAGAGVTVLRCRTSYRPPQRHGRGRQRLMADAVGLQGKRSVGVSLPLSCPLQPIGGGPLRWAVVRFNGAAPGTSLA</sequence>
<reference evidence="1" key="1">
    <citation type="submission" date="2021-12" db="EMBL/GenBank/DDBJ databases">
        <authorList>
            <person name="Martin H S."/>
        </authorList>
    </citation>
    <scope>NUCLEOTIDE SEQUENCE</scope>
</reference>
<proteinExistence type="predicted"/>
<dbReference type="Proteomes" id="UP000838878">
    <property type="component" value="Chromosome 4"/>
</dbReference>
<dbReference type="AlphaFoldDB" id="A0A8J9YDE2"/>
<dbReference type="EMBL" id="OV170224">
    <property type="protein sequence ID" value="CAH0723641.1"/>
    <property type="molecule type" value="Genomic_DNA"/>
</dbReference>
<evidence type="ECO:0000313" key="2">
    <source>
        <dbReference type="Proteomes" id="UP000838878"/>
    </source>
</evidence>